<evidence type="ECO:0000256" key="1">
    <source>
        <dbReference type="SAM" id="Phobius"/>
    </source>
</evidence>
<sequence>MSKTVYLNISQITEVRHKEIQLKDVADVYCDDTAIMNKCKALRIKTIHLDRNKRYIEKTLDVIQKLMEMDSTLQINNVGEVDFIIDYHKPKAPMWAWQWAKTIFVCIVCFCGASFAIMTFNNDASVTDVFKEIYRIIMKQESSGFTILEVSYSVGLTLGIVGFFNHFAKYKINTDPTPLEVEMRLYEDNISKTLIQNDGRKESDIDVS</sequence>
<dbReference type="Proteomes" id="UP000028525">
    <property type="component" value="Unassembled WGS sequence"/>
</dbReference>
<keyword evidence="1" id="KW-1133">Transmembrane helix</keyword>
<accession>A0A084JKI6</accession>
<keyword evidence="4" id="KW-1185">Reference proteome</keyword>
<reference evidence="3 4" key="1">
    <citation type="submission" date="2014-07" db="EMBL/GenBank/DDBJ databases">
        <title>Draft genome of Clostridium celerecrescens 152B isolated from sediments associated with methane hydrate from Krishna Godavari basin.</title>
        <authorList>
            <person name="Honkalas V.S."/>
            <person name="Dabir A.P."/>
            <person name="Arora P."/>
            <person name="Dhakephalkar P.K."/>
        </authorList>
    </citation>
    <scope>NUCLEOTIDE SEQUENCE [LARGE SCALE GENOMIC DNA]</scope>
    <source>
        <strain evidence="3 4">152B</strain>
    </source>
</reference>
<evidence type="ECO:0000259" key="2">
    <source>
        <dbReference type="Pfam" id="PF12164"/>
    </source>
</evidence>
<name>A0A084JKI6_9FIRM</name>
<feature type="transmembrane region" description="Helical" evidence="1">
    <location>
        <begin position="144"/>
        <end position="164"/>
    </location>
</feature>
<feature type="transmembrane region" description="Helical" evidence="1">
    <location>
        <begin position="99"/>
        <end position="120"/>
    </location>
</feature>
<comment type="caution">
    <text evidence="3">The sequence shown here is derived from an EMBL/GenBank/DDBJ whole genome shotgun (WGS) entry which is preliminary data.</text>
</comment>
<keyword evidence="1" id="KW-0812">Transmembrane</keyword>
<dbReference type="AlphaFoldDB" id="A0A084JKI6"/>
<gene>
    <name evidence="3" type="ORF">IO98_16005</name>
</gene>
<dbReference type="RefSeq" id="WP_038282725.1">
    <property type="nucleotide sequence ID" value="NZ_JPME01000018.1"/>
</dbReference>
<dbReference type="InterPro" id="IPR021997">
    <property type="entry name" value="SporV_AA"/>
</dbReference>
<feature type="domain" description="Stage V sporulation protein AA" evidence="2">
    <location>
        <begin position="3"/>
        <end position="90"/>
    </location>
</feature>
<proteinExistence type="predicted"/>
<dbReference type="EMBL" id="JPME01000018">
    <property type="protein sequence ID" value="KEZ89470.1"/>
    <property type="molecule type" value="Genomic_DNA"/>
</dbReference>
<protein>
    <submittedName>
        <fullName evidence="3">Stage V sporulation protein AA</fullName>
    </submittedName>
</protein>
<dbReference type="OrthoDB" id="9782754at2"/>
<keyword evidence="1" id="KW-0472">Membrane</keyword>
<dbReference type="Gene3D" id="2.60.480.10">
    <property type="entry name" value="eubacterium ventriosum atcc domain"/>
    <property type="match status" value="1"/>
</dbReference>
<organism evidence="3 4">
    <name type="scientific">Lacrimispora celerecrescens</name>
    <dbReference type="NCBI Taxonomy" id="29354"/>
    <lineage>
        <taxon>Bacteria</taxon>
        <taxon>Bacillati</taxon>
        <taxon>Bacillota</taxon>
        <taxon>Clostridia</taxon>
        <taxon>Lachnospirales</taxon>
        <taxon>Lachnospiraceae</taxon>
        <taxon>Lacrimispora</taxon>
    </lineage>
</organism>
<dbReference type="Pfam" id="PF12164">
    <property type="entry name" value="SporV_AA"/>
    <property type="match status" value="1"/>
</dbReference>
<evidence type="ECO:0000313" key="4">
    <source>
        <dbReference type="Proteomes" id="UP000028525"/>
    </source>
</evidence>
<dbReference type="STRING" id="29354.IO98_16005"/>
<dbReference type="InterPro" id="IPR038548">
    <property type="entry name" value="SporV_AA_N_sf"/>
</dbReference>
<evidence type="ECO:0000313" key="3">
    <source>
        <dbReference type="EMBL" id="KEZ89470.1"/>
    </source>
</evidence>